<dbReference type="InterPro" id="IPR031468">
    <property type="entry name" value="SMP_LBD"/>
</dbReference>
<organism evidence="16 17">
    <name type="scientific">Coccomyxa viridis</name>
    <dbReference type="NCBI Taxonomy" id="1274662"/>
    <lineage>
        <taxon>Eukaryota</taxon>
        <taxon>Viridiplantae</taxon>
        <taxon>Chlorophyta</taxon>
        <taxon>core chlorophytes</taxon>
        <taxon>Trebouxiophyceae</taxon>
        <taxon>Trebouxiophyceae incertae sedis</taxon>
        <taxon>Coccomyxaceae</taxon>
        <taxon>Coccomyxa</taxon>
    </lineage>
</organism>
<evidence type="ECO:0000256" key="5">
    <source>
        <dbReference type="ARBA" id="ARBA00022723"/>
    </source>
</evidence>
<evidence type="ECO:0000256" key="6">
    <source>
        <dbReference type="ARBA" id="ARBA00022737"/>
    </source>
</evidence>
<evidence type="ECO:0000259" key="15">
    <source>
        <dbReference type="PROSITE" id="PS51847"/>
    </source>
</evidence>
<dbReference type="Gene3D" id="2.60.40.150">
    <property type="entry name" value="C2 domain"/>
    <property type="match status" value="1"/>
</dbReference>
<evidence type="ECO:0000256" key="4">
    <source>
        <dbReference type="ARBA" id="ARBA00022692"/>
    </source>
</evidence>
<evidence type="ECO:0000256" key="9">
    <source>
        <dbReference type="ARBA" id="ARBA00023055"/>
    </source>
</evidence>
<evidence type="ECO:0000256" key="2">
    <source>
        <dbReference type="ARBA" id="ARBA00006996"/>
    </source>
</evidence>
<keyword evidence="9" id="KW-0445">Lipid transport</keyword>
<evidence type="ECO:0000313" key="16">
    <source>
        <dbReference type="EMBL" id="CAL5226034.1"/>
    </source>
</evidence>
<name>A0ABP1G1H6_9CHLO</name>
<feature type="domain" description="SMP-LTD" evidence="15">
    <location>
        <begin position="131"/>
        <end position="329"/>
    </location>
</feature>
<accession>A0ABP1G1H6</accession>
<dbReference type="CDD" id="cd00030">
    <property type="entry name" value="C2"/>
    <property type="match status" value="1"/>
</dbReference>
<protein>
    <submittedName>
        <fullName evidence="16">G8845 protein</fullName>
    </submittedName>
</protein>
<dbReference type="InterPro" id="IPR045050">
    <property type="entry name" value="Synaptotagmin_plant"/>
</dbReference>
<evidence type="ECO:0000256" key="8">
    <source>
        <dbReference type="ARBA" id="ARBA00022989"/>
    </source>
</evidence>
<proteinExistence type="inferred from homology"/>
<keyword evidence="10" id="KW-0446">Lipid-binding</keyword>
<dbReference type="SUPFAM" id="SSF49562">
    <property type="entry name" value="C2 domain (Calcium/lipid-binding domain, CaLB)"/>
    <property type="match status" value="1"/>
</dbReference>
<comment type="similarity">
    <text evidence="2">Belongs to the synaptotagmin family.</text>
</comment>
<feature type="compositionally biased region" description="Polar residues" evidence="12">
    <location>
        <begin position="519"/>
        <end position="528"/>
    </location>
</feature>
<evidence type="ECO:0000313" key="17">
    <source>
        <dbReference type="Proteomes" id="UP001497392"/>
    </source>
</evidence>
<evidence type="ECO:0000256" key="13">
    <source>
        <dbReference type="SAM" id="Phobius"/>
    </source>
</evidence>
<dbReference type="InterPro" id="IPR039010">
    <property type="entry name" value="Synaptotagmin_SMP"/>
</dbReference>
<comment type="subcellular location">
    <subcellularLocation>
        <location evidence="1">Membrane</location>
        <topology evidence="1">Single-pass membrane protein</topology>
    </subcellularLocation>
</comment>
<dbReference type="PROSITE" id="PS51847">
    <property type="entry name" value="SMP"/>
    <property type="match status" value="1"/>
</dbReference>
<feature type="transmembrane region" description="Helical" evidence="13">
    <location>
        <begin position="71"/>
        <end position="90"/>
    </location>
</feature>
<dbReference type="Pfam" id="PF17047">
    <property type="entry name" value="SMP_LBD"/>
    <property type="match status" value="1"/>
</dbReference>
<evidence type="ECO:0000256" key="12">
    <source>
        <dbReference type="SAM" id="MobiDB-lite"/>
    </source>
</evidence>
<evidence type="ECO:0000256" key="1">
    <source>
        <dbReference type="ARBA" id="ARBA00004167"/>
    </source>
</evidence>
<keyword evidence="5" id="KW-0479">Metal-binding</keyword>
<evidence type="ECO:0000256" key="3">
    <source>
        <dbReference type="ARBA" id="ARBA00022448"/>
    </source>
</evidence>
<dbReference type="InterPro" id="IPR035892">
    <property type="entry name" value="C2_domain_sf"/>
</dbReference>
<keyword evidence="11 13" id="KW-0472">Membrane</keyword>
<dbReference type="EMBL" id="CAXHTA020000015">
    <property type="protein sequence ID" value="CAL5226034.1"/>
    <property type="molecule type" value="Genomic_DNA"/>
</dbReference>
<dbReference type="PROSITE" id="PS50004">
    <property type="entry name" value="C2"/>
    <property type="match status" value="1"/>
</dbReference>
<dbReference type="PANTHER" id="PTHR10774">
    <property type="entry name" value="EXTENDED SYNAPTOTAGMIN-RELATED"/>
    <property type="match status" value="1"/>
</dbReference>
<keyword evidence="8 13" id="KW-1133">Transmembrane helix</keyword>
<dbReference type="Pfam" id="PF00168">
    <property type="entry name" value="C2"/>
    <property type="match status" value="1"/>
</dbReference>
<feature type="domain" description="C2" evidence="14">
    <location>
        <begin position="322"/>
        <end position="439"/>
    </location>
</feature>
<feature type="region of interest" description="Disordered" evidence="12">
    <location>
        <begin position="511"/>
        <end position="533"/>
    </location>
</feature>
<keyword evidence="17" id="KW-1185">Reference proteome</keyword>
<sequence>MSTTIYRLWRAALPHASKLSGEVTAARLGPDATLPYVAETNISGCCRTFGGTRSTSEAEQKLQSSFHWFELYLGILVMLLLLAAIAKLACTYRKRKQSRDRWRTKDNLEAGVDGRYLARLLGDVAYAKNPDYDRMGWVNDVIVHMWPHVAAAAGHMIRKLADPLLQQNKPKWMSNVSLHTFTLGDIPPRVFGIKVYGHQSLVEQLLLDLDFSWTGNQKFQLKINPLPNLPVPLGIGHMVARFLGMRAGVSDLYIRGRLRISLKPLMSQMPVVGAIKVSFLEEAKLSYGMIIQGGDITFLPGLENFINGVLRNCILEQYTLPGGYTLPVAPGGGHEMPAGLLYAKLVEAQNVPNMDWLSKTDAYVKIYISGRRNRFTRVVWNSLNPRWNEEFELLVHDPEHETITCVLMNRSNVGADEEIGRVEVSLRELPSADTRDLWLAVGPPKDRQESNPLLEGIRALRKGGRIMKDTVATAATLSCIERLTGQRPPCMLHLQLSFYRVGAAEVEAAQQAGHLPPKASSNPRTGNGRSIVGDNSKRVINMLRGGILYVKIRKGLDMKENKDDLPSSARQVKRLSDLKHFPHM</sequence>
<evidence type="ECO:0000256" key="11">
    <source>
        <dbReference type="ARBA" id="ARBA00023136"/>
    </source>
</evidence>
<dbReference type="Proteomes" id="UP001497392">
    <property type="component" value="Unassembled WGS sequence"/>
</dbReference>
<dbReference type="PANTHER" id="PTHR10774:SF190">
    <property type="entry name" value="C2 CALCIUM_LIPID-BINDING ENDONUCLEASE_EXONUCLEASE_PHOSPHATASE-RELATED"/>
    <property type="match status" value="1"/>
</dbReference>
<reference evidence="16 17" key="1">
    <citation type="submission" date="2024-06" db="EMBL/GenBank/DDBJ databases">
        <authorList>
            <person name="Kraege A."/>
            <person name="Thomma B."/>
        </authorList>
    </citation>
    <scope>NUCLEOTIDE SEQUENCE [LARGE SCALE GENOMIC DNA]</scope>
</reference>
<dbReference type="CDD" id="cd21677">
    <property type="entry name" value="SMP_SYT"/>
    <property type="match status" value="1"/>
</dbReference>
<dbReference type="SMART" id="SM00239">
    <property type="entry name" value="C2"/>
    <property type="match status" value="1"/>
</dbReference>
<evidence type="ECO:0000259" key="14">
    <source>
        <dbReference type="PROSITE" id="PS50004"/>
    </source>
</evidence>
<dbReference type="InterPro" id="IPR000008">
    <property type="entry name" value="C2_dom"/>
</dbReference>
<keyword evidence="6" id="KW-0677">Repeat</keyword>
<gene>
    <name evidence="16" type="primary">g8845</name>
    <name evidence="16" type="ORF">VP750_LOCUS7940</name>
</gene>
<evidence type="ECO:0000256" key="10">
    <source>
        <dbReference type="ARBA" id="ARBA00023121"/>
    </source>
</evidence>
<keyword evidence="4 13" id="KW-0812">Transmembrane</keyword>
<keyword evidence="3" id="KW-0813">Transport</keyword>
<keyword evidence="7" id="KW-0106">Calcium</keyword>
<evidence type="ECO:0000256" key="7">
    <source>
        <dbReference type="ARBA" id="ARBA00022837"/>
    </source>
</evidence>
<comment type="caution">
    <text evidence="16">The sequence shown here is derived from an EMBL/GenBank/DDBJ whole genome shotgun (WGS) entry which is preliminary data.</text>
</comment>